<keyword evidence="4 10" id="KW-0699">rRNA-binding</keyword>
<evidence type="ECO:0000256" key="6">
    <source>
        <dbReference type="ARBA" id="ARBA00022801"/>
    </source>
</evidence>
<comment type="subunit">
    <text evidence="10">Monomer. Associates with 30S ribosomal subunit, binds 16S rRNA.</text>
</comment>
<evidence type="ECO:0000256" key="7">
    <source>
        <dbReference type="ARBA" id="ARBA00022833"/>
    </source>
</evidence>
<organism evidence="13 14">
    <name type="scientific">Leptospira bandrabouensis</name>
    <dbReference type="NCBI Taxonomy" id="2484903"/>
    <lineage>
        <taxon>Bacteria</taxon>
        <taxon>Pseudomonadati</taxon>
        <taxon>Spirochaetota</taxon>
        <taxon>Spirochaetia</taxon>
        <taxon>Leptospirales</taxon>
        <taxon>Leptospiraceae</taxon>
        <taxon>Leptospira</taxon>
    </lineage>
</organism>
<feature type="binding site" evidence="10">
    <location>
        <position position="287"/>
    </location>
    <ligand>
        <name>Zn(2+)</name>
        <dbReference type="ChEBI" id="CHEBI:29105"/>
    </ligand>
</feature>
<dbReference type="GO" id="GO:0019843">
    <property type="term" value="F:rRNA binding"/>
    <property type="evidence" value="ECO:0007669"/>
    <property type="project" value="UniProtKB-KW"/>
</dbReference>
<dbReference type="NCBIfam" id="TIGR00157">
    <property type="entry name" value="ribosome small subunit-dependent GTPase A"/>
    <property type="match status" value="1"/>
</dbReference>
<dbReference type="InterPro" id="IPR010914">
    <property type="entry name" value="RsgA_GTPase_dom"/>
</dbReference>
<feature type="binding site" evidence="10">
    <location>
        <begin position="149"/>
        <end position="152"/>
    </location>
    <ligand>
        <name>GTP</name>
        <dbReference type="ChEBI" id="CHEBI:37565"/>
    </ligand>
</feature>
<feature type="binding site" evidence="10">
    <location>
        <position position="282"/>
    </location>
    <ligand>
        <name>Zn(2+)</name>
        <dbReference type="ChEBI" id="CHEBI:29105"/>
    </ligand>
</feature>
<protein>
    <recommendedName>
        <fullName evidence="10">Small ribosomal subunit biogenesis GTPase RsgA</fullName>
        <ecNumber evidence="10">3.6.1.-</ecNumber>
    </recommendedName>
</protein>
<dbReference type="CDD" id="cd01854">
    <property type="entry name" value="YjeQ_EngC"/>
    <property type="match status" value="1"/>
</dbReference>
<evidence type="ECO:0000256" key="8">
    <source>
        <dbReference type="ARBA" id="ARBA00022884"/>
    </source>
</evidence>
<accession>A0A6H3NRL7</accession>
<dbReference type="InterPro" id="IPR030378">
    <property type="entry name" value="G_CP_dom"/>
</dbReference>
<dbReference type="OrthoDB" id="9809485at2"/>
<feature type="domain" description="CP-type G" evidence="12">
    <location>
        <begin position="104"/>
        <end position="259"/>
    </location>
</feature>
<dbReference type="RefSeq" id="WP_135743754.1">
    <property type="nucleotide sequence ID" value="NZ_RQHT01000010.1"/>
</dbReference>
<evidence type="ECO:0000256" key="9">
    <source>
        <dbReference type="ARBA" id="ARBA00023134"/>
    </source>
</evidence>
<dbReference type="AlphaFoldDB" id="A0A6H3NRL7"/>
<evidence type="ECO:0000259" key="12">
    <source>
        <dbReference type="PROSITE" id="PS51721"/>
    </source>
</evidence>
<dbReference type="PROSITE" id="PS50936">
    <property type="entry name" value="ENGC_GTPASE"/>
    <property type="match status" value="1"/>
</dbReference>
<feature type="binding site" evidence="10">
    <location>
        <position position="289"/>
    </location>
    <ligand>
        <name>Zn(2+)</name>
        <dbReference type="ChEBI" id="CHEBI:29105"/>
    </ligand>
</feature>
<evidence type="ECO:0000313" key="14">
    <source>
        <dbReference type="Proteomes" id="UP000297649"/>
    </source>
</evidence>
<dbReference type="Gene3D" id="1.10.40.50">
    <property type="entry name" value="Probable gtpase engc, domain 3"/>
    <property type="match status" value="1"/>
</dbReference>
<proteinExistence type="inferred from homology"/>
<dbReference type="HAMAP" id="MF_01820">
    <property type="entry name" value="GTPase_RsgA"/>
    <property type="match status" value="1"/>
</dbReference>
<evidence type="ECO:0000256" key="4">
    <source>
        <dbReference type="ARBA" id="ARBA00022730"/>
    </source>
</evidence>
<dbReference type="EMBL" id="RQHU01000024">
    <property type="protein sequence ID" value="TGN11479.1"/>
    <property type="molecule type" value="Genomic_DNA"/>
</dbReference>
<comment type="function">
    <text evidence="10">One of several proteins that assist in the late maturation steps of the functional core of the 30S ribosomal subunit. Helps release RbfA from mature subunits. May play a role in the assembly of ribosomal proteins into the subunit. Circularly permuted GTPase that catalyzes slow GTP hydrolysis, GTPase activity is stimulated by the 30S ribosomal subunit.</text>
</comment>
<evidence type="ECO:0000256" key="10">
    <source>
        <dbReference type="HAMAP-Rule" id="MF_01820"/>
    </source>
</evidence>
<feature type="binding site" evidence="10">
    <location>
        <position position="295"/>
    </location>
    <ligand>
        <name>Zn(2+)</name>
        <dbReference type="ChEBI" id="CHEBI:29105"/>
    </ligand>
</feature>
<dbReference type="InterPro" id="IPR004881">
    <property type="entry name" value="Ribosome_biogen_GTPase_RsgA"/>
</dbReference>
<evidence type="ECO:0000256" key="3">
    <source>
        <dbReference type="ARBA" id="ARBA00022723"/>
    </source>
</evidence>
<evidence type="ECO:0000256" key="1">
    <source>
        <dbReference type="ARBA" id="ARBA00022490"/>
    </source>
</evidence>
<dbReference type="PANTHER" id="PTHR32120:SF10">
    <property type="entry name" value="SMALL RIBOSOMAL SUBUNIT BIOGENESIS GTPASE RSGA"/>
    <property type="match status" value="1"/>
</dbReference>
<evidence type="ECO:0000259" key="11">
    <source>
        <dbReference type="PROSITE" id="PS50936"/>
    </source>
</evidence>
<dbReference type="GO" id="GO:0005525">
    <property type="term" value="F:GTP binding"/>
    <property type="evidence" value="ECO:0007669"/>
    <property type="project" value="UniProtKB-UniRule"/>
</dbReference>
<keyword evidence="3 10" id="KW-0479">Metal-binding</keyword>
<keyword evidence="1 10" id="KW-0963">Cytoplasm</keyword>
<comment type="subcellular location">
    <subcellularLocation>
        <location evidence="10">Cytoplasm</location>
    </subcellularLocation>
</comment>
<keyword evidence="5 10" id="KW-0547">Nucleotide-binding</keyword>
<gene>
    <name evidence="10 13" type="primary">rsgA</name>
    <name evidence="13" type="ORF">EHR08_18395</name>
</gene>
<dbReference type="PROSITE" id="PS51721">
    <property type="entry name" value="G_CP"/>
    <property type="match status" value="1"/>
</dbReference>
<dbReference type="Pfam" id="PF03193">
    <property type="entry name" value="RsgA_GTPase"/>
    <property type="match status" value="1"/>
</dbReference>
<dbReference type="GO" id="GO:0046872">
    <property type="term" value="F:metal ion binding"/>
    <property type="evidence" value="ECO:0007669"/>
    <property type="project" value="UniProtKB-KW"/>
</dbReference>
<feature type="binding site" evidence="10">
    <location>
        <begin position="201"/>
        <end position="209"/>
    </location>
    <ligand>
        <name>GTP</name>
        <dbReference type="ChEBI" id="CHEBI:37565"/>
    </ligand>
</feature>
<dbReference type="SUPFAM" id="SSF52540">
    <property type="entry name" value="P-loop containing nucleoside triphosphate hydrolases"/>
    <property type="match status" value="1"/>
</dbReference>
<comment type="similarity">
    <text evidence="10">Belongs to the TRAFAC class YlqF/YawG GTPase family. RsgA subfamily.</text>
</comment>
<comment type="cofactor">
    <cofactor evidence="10">
        <name>Zn(2+)</name>
        <dbReference type="ChEBI" id="CHEBI:29105"/>
    </cofactor>
    <text evidence="10">Binds 1 zinc ion per subunit.</text>
</comment>
<reference evidence="13" key="1">
    <citation type="journal article" date="2019" name="PLoS Negl. Trop. Dis.">
        <title>Revisiting the worldwide diversity of Leptospira species in the environment.</title>
        <authorList>
            <person name="Vincent A.T."/>
            <person name="Schiettekatte O."/>
            <person name="Bourhy P."/>
            <person name="Veyrier F.J."/>
            <person name="Picardeau M."/>
        </authorList>
    </citation>
    <scope>NUCLEOTIDE SEQUENCE [LARGE SCALE GENOMIC DNA]</scope>
    <source>
        <strain evidence="13">201601109</strain>
    </source>
</reference>
<dbReference type="InterPro" id="IPR027417">
    <property type="entry name" value="P-loop_NTPase"/>
</dbReference>
<sequence>MLLADLGWNSFFELNFDQYKNLGLSAMRIVRENREKYIACGELGEFSCEVSGKFRFSTERKSEFPAVGDWVVTSVIPDEKKAIIHALLPRKTVFSRKVPGQMTDEQVIAANIDIVFIITGLDLNYNLRRIERFLSIAWESKALPVVLLNKSDLCPEAELRKIEVESIAIGVDVHTLSATQNTGIAILNQYIQRGKTIAFLGSSGVGKSTIINSLLGMEHLKVNEVSELGSRGRHTTTYRELILLPSGGMVIDTPGMRELQVWGDEEGLKFVFDEIENLSLNCRYRNCSHENEPGCAVQKAISENSLDPKRLESFLKLKKEFKYLEDRQTMKASAIEKANWKSISKLAKNFKKNQL</sequence>
<dbReference type="GO" id="GO:0042274">
    <property type="term" value="P:ribosomal small subunit biogenesis"/>
    <property type="evidence" value="ECO:0007669"/>
    <property type="project" value="UniProtKB-UniRule"/>
</dbReference>
<dbReference type="GO" id="GO:0005737">
    <property type="term" value="C:cytoplasm"/>
    <property type="evidence" value="ECO:0007669"/>
    <property type="project" value="UniProtKB-SubCell"/>
</dbReference>
<dbReference type="PANTHER" id="PTHR32120">
    <property type="entry name" value="SMALL RIBOSOMAL SUBUNIT BIOGENESIS GTPASE RSGA"/>
    <property type="match status" value="1"/>
</dbReference>
<evidence type="ECO:0000313" key="13">
    <source>
        <dbReference type="EMBL" id="TGN11479.1"/>
    </source>
</evidence>
<dbReference type="Gene3D" id="3.40.50.300">
    <property type="entry name" value="P-loop containing nucleotide triphosphate hydrolases"/>
    <property type="match status" value="1"/>
</dbReference>
<dbReference type="GO" id="GO:0003924">
    <property type="term" value="F:GTPase activity"/>
    <property type="evidence" value="ECO:0007669"/>
    <property type="project" value="UniProtKB-UniRule"/>
</dbReference>
<keyword evidence="9 10" id="KW-0342">GTP-binding</keyword>
<dbReference type="EC" id="3.6.1.-" evidence="10"/>
<feature type="domain" description="EngC GTPase" evidence="11">
    <location>
        <begin position="110"/>
        <end position="257"/>
    </location>
</feature>
<keyword evidence="7 10" id="KW-0862">Zinc</keyword>
<dbReference type="Proteomes" id="UP000297649">
    <property type="component" value="Unassembled WGS sequence"/>
</dbReference>
<evidence type="ECO:0000256" key="5">
    <source>
        <dbReference type="ARBA" id="ARBA00022741"/>
    </source>
</evidence>
<evidence type="ECO:0000256" key="2">
    <source>
        <dbReference type="ARBA" id="ARBA00022517"/>
    </source>
</evidence>
<keyword evidence="2 10" id="KW-0690">Ribosome biogenesis</keyword>
<keyword evidence="8 10" id="KW-0694">RNA-binding</keyword>
<name>A0A6H3NRL7_9LEPT</name>
<keyword evidence="6 10" id="KW-0378">Hydrolase</keyword>
<keyword evidence="14" id="KW-1185">Reference proteome</keyword>
<comment type="caution">
    <text evidence="13">The sequence shown here is derived from an EMBL/GenBank/DDBJ whole genome shotgun (WGS) entry which is preliminary data.</text>
</comment>